<dbReference type="PANTHER" id="PTHR18952">
    <property type="entry name" value="CARBONIC ANHYDRASE"/>
    <property type="match status" value="1"/>
</dbReference>
<reference evidence="3" key="1">
    <citation type="submission" date="2020-03" db="EMBL/GenBank/DDBJ databases">
        <authorList>
            <person name="Chebbi M.A."/>
            <person name="Drezen J.M."/>
        </authorList>
    </citation>
    <scope>NUCLEOTIDE SEQUENCE</scope>
    <source>
        <tissue evidence="3">Whole body</tissue>
    </source>
</reference>
<evidence type="ECO:0000313" key="3">
    <source>
        <dbReference type="EMBL" id="KAG8040870.1"/>
    </source>
</evidence>
<dbReference type="EMBL" id="JAAOIC020000019">
    <property type="protein sequence ID" value="KAG8040870.1"/>
    <property type="molecule type" value="Genomic_DNA"/>
</dbReference>
<dbReference type="Pfam" id="PF00194">
    <property type="entry name" value="Carb_anhydrase"/>
    <property type="match status" value="1"/>
</dbReference>
<feature type="domain" description="Alpha-carbonic anhydrase" evidence="2">
    <location>
        <begin position="14"/>
        <end position="276"/>
    </location>
</feature>
<sequence>MTIGSNLSINSSPTDITINTTSRLDEWERKNPVIKQEIIVEETNQFPIDIATRRVTVIEISEPLKWHGYSAQPVAMTMTNDGRSIVVRSFWSRGVRPCIAGGPLKDSYHLNSIVFNWGLSDNVSKHSIDRTQFPLEMQLIHLKSEHESFEDAIQSENRDSVAIVSFLFEPTDNDNNTLDPIIANLSRVININTKVYIPPFYLDTLFPLFESKFYSYNGSLTQPPYSEIVTWIIQSKLLFISSSQMIQFRKVQSYIPIIYNKKSLFNDQDIYFHELN</sequence>
<organism evidence="3 4">
    <name type="scientific">Cotesia typhae</name>
    <dbReference type="NCBI Taxonomy" id="2053667"/>
    <lineage>
        <taxon>Eukaryota</taxon>
        <taxon>Metazoa</taxon>
        <taxon>Ecdysozoa</taxon>
        <taxon>Arthropoda</taxon>
        <taxon>Hexapoda</taxon>
        <taxon>Insecta</taxon>
        <taxon>Pterygota</taxon>
        <taxon>Neoptera</taxon>
        <taxon>Endopterygota</taxon>
        <taxon>Hymenoptera</taxon>
        <taxon>Apocrita</taxon>
        <taxon>Ichneumonoidea</taxon>
        <taxon>Braconidae</taxon>
        <taxon>Microgastrinae</taxon>
        <taxon>Cotesia</taxon>
    </lineage>
</organism>
<comment type="caution">
    <text evidence="3">The sequence shown here is derived from an EMBL/GenBank/DDBJ whole genome shotgun (WGS) entry which is preliminary data.</text>
</comment>
<dbReference type="OrthoDB" id="429145at2759"/>
<reference evidence="3" key="2">
    <citation type="submission" date="2021-04" db="EMBL/GenBank/DDBJ databases">
        <title>Genome-wide patterns of bracovirus chromosomal integration into multiple host tissues during parasitism.</title>
        <authorList>
            <person name="Chebbi M.A.C."/>
        </authorList>
    </citation>
    <scope>NUCLEOTIDE SEQUENCE</scope>
    <source>
        <tissue evidence="3">Whole body</tissue>
    </source>
</reference>
<name>A0A8J5R6N7_9HYME</name>
<dbReference type="AlphaFoldDB" id="A0A8J5R6N7"/>
<protein>
    <recommendedName>
        <fullName evidence="2">Alpha-carbonic anhydrase domain-containing protein</fullName>
    </recommendedName>
</protein>
<comment type="similarity">
    <text evidence="1">Belongs to the alpha-carbonic anhydrase family.</text>
</comment>
<keyword evidence="4" id="KW-1185">Reference proteome</keyword>
<accession>A0A8J5R6N7</accession>
<dbReference type="GO" id="GO:0008270">
    <property type="term" value="F:zinc ion binding"/>
    <property type="evidence" value="ECO:0007669"/>
    <property type="project" value="InterPro"/>
</dbReference>
<dbReference type="Proteomes" id="UP000729913">
    <property type="component" value="Unassembled WGS sequence"/>
</dbReference>
<dbReference type="InterPro" id="IPR001148">
    <property type="entry name" value="CA_dom"/>
</dbReference>
<dbReference type="InterPro" id="IPR023561">
    <property type="entry name" value="Carbonic_anhydrase_a-class"/>
</dbReference>
<evidence type="ECO:0000313" key="4">
    <source>
        <dbReference type="Proteomes" id="UP000729913"/>
    </source>
</evidence>
<dbReference type="GO" id="GO:0004089">
    <property type="term" value="F:carbonate dehydratase activity"/>
    <property type="evidence" value="ECO:0007669"/>
    <property type="project" value="InterPro"/>
</dbReference>
<evidence type="ECO:0000259" key="2">
    <source>
        <dbReference type="PROSITE" id="PS51144"/>
    </source>
</evidence>
<evidence type="ECO:0000256" key="1">
    <source>
        <dbReference type="ARBA" id="ARBA00010718"/>
    </source>
</evidence>
<gene>
    <name evidence="3" type="ORF">G9C98_001858</name>
</gene>
<dbReference type="PROSITE" id="PS51144">
    <property type="entry name" value="ALPHA_CA_2"/>
    <property type="match status" value="1"/>
</dbReference>
<proteinExistence type="inferred from homology"/>
<dbReference type="PANTHER" id="PTHR18952:SF227">
    <property type="entry name" value="CARBONIC ANHYDRASE 13-RELATED"/>
    <property type="match status" value="1"/>
</dbReference>
<dbReference type="SMART" id="SM01057">
    <property type="entry name" value="Carb_anhydrase"/>
    <property type="match status" value="1"/>
</dbReference>
<dbReference type="GO" id="GO:0005737">
    <property type="term" value="C:cytoplasm"/>
    <property type="evidence" value="ECO:0007669"/>
    <property type="project" value="TreeGrafter"/>
</dbReference>
<dbReference type="CDD" id="cd00326">
    <property type="entry name" value="alpha_CA"/>
    <property type="match status" value="1"/>
</dbReference>